<accession>A0AAN9RJM2</accession>
<keyword evidence="2" id="KW-1185">Reference proteome</keyword>
<dbReference type="Proteomes" id="UP001374584">
    <property type="component" value="Unassembled WGS sequence"/>
</dbReference>
<sequence>MHNNDEEKEFTYTALLAPRTWFHEVEGRGRRISNGMNLKANPTTGGRDDGGSIKLVALKDGGSGDTLGVQRD</sequence>
<dbReference type="EMBL" id="JAYMYR010000003">
    <property type="protein sequence ID" value="KAK7373727.1"/>
    <property type="molecule type" value="Genomic_DNA"/>
</dbReference>
<evidence type="ECO:0000313" key="2">
    <source>
        <dbReference type="Proteomes" id="UP001374584"/>
    </source>
</evidence>
<reference evidence="1 2" key="1">
    <citation type="submission" date="2024-01" db="EMBL/GenBank/DDBJ databases">
        <title>The genomes of 5 underutilized Papilionoideae crops provide insights into root nodulation and disease resistanc.</title>
        <authorList>
            <person name="Jiang F."/>
        </authorList>
    </citation>
    <scope>NUCLEOTIDE SEQUENCE [LARGE SCALE GENOMIC DNA]</scope>
    <source>
        <strain evidence="1">JINMINGXINNONG_FW02</strain>
        <tissue evidence="1">Leaves</tissue>
    </source>
</reference>
<evidence type="ECO:0000313" key="1">
    <source>
        <dbReference type="EMBL" id="KAK7373727.1"/>
    </source>
</evidence>
<gene>
    <name evidence="1" type="ORF">VNO80_07143</name>
</gene>
<proteinExistence type="predicted"/>
<name>A0AAN9RJM2_PHACN</name>
<protein>
    <submittedName>
        <fullName evidence="1">Uncharacterized protein</fullName>
    </submittedName>
</protein>
<organism evidence="1 2">
    <name type="scientific">Phaseolus coccineus</name>
    <name type="common">Scarlet runner bean</name>
    <name type="synonym">Phaseolus multiflorus</name>
    <dbReference type="NCBI Taxonomy" id="3886"/>
    <lineage>
        <taxon>Eukaryota</taxon>
        <taxon>Viridiplantae</taxon>
        <taxon>Streptophyta</taxon>
        <taxon>Embryophyta</taxon>
        <taxon>Tracheophyta</taxon>
        <taxon>Spermatophyta</taxon>
        <taxon>Magnoliopsida</taxon>
        <taxon>eudicotyledons</taxon>
        <taxon>Gunneridae</taxon>
        <taxon>Pentapetalae</taxon>
        <taxon>rosids</taxon>
        <taxon>fabids</taxon>
        <taxon>Fabales</taxon>
        <taxon>Fabaceae</taxon>
        <taxon>Papilionoideae</taxon>
        <taxon>50 kb inversion clade</taxon>
        <taxon>NPAAA clade</taxon>
        <taxon>indigoferoid/millettioid clade</taxon>
        <taxon>Phaseoleae</taxon>
        <taxon>Phaseolus</taxon>
    </lineage>
</organism>
<dbReference type="AlphaFoldDB" id="A0AAN9RJM2"/>
<comment type="caution">
    <text evidence="1">The sequence shown here is derived from an EMBL/GenBank/DDBJ whole genome shotgun (WGS) entry which is preliminary data.</text>
</comment>